<keyword evidence="3" id="KW-0378">Hydrolase</keyword>
<proteinExistence type="inferred from homology"/>
<dbReference type="Gene3D" id="3.40.395.10">
    <property type="entry name" value="Adenoviral Proteinase, Chain A"/>
    <property type="match status" value="1"/>
</dbReference>
<dbReference type="InterPro" id="IPR038765">
    <property type="entry name" value="Papain-like_cys_pep_sf"/>
</dbReference>
<evidence type="ECO:0000259" key="4">
    <source>
        <dbReference type="PROSITE" id="PS50600"/>
    </source>
</evidence>
<feature type="domain" description="Ubiquitin-like protease family profile" evidence="4">
    <location>
        <begin position="24"/>
        <end position="248"/>
    </location>
</feature>
<comment type="similarity">
    <text evidence="1">Belongs to the peptidase C48 family.</text>
</comment>
<gene>
    <name evidence="5" type="ORF">Ddye_005676</name>
</gene>
<dbReference type="GO" id="GO:0006508">
    <property type="term" value="P:proteolysis"/>
    <property type="evidence" value="ECO:0007669"/>
    <property type="project" value="UniProtKB-KW"/>
</dbReference>
<evidence type="ECO:0000256" key="1">
    <source>
        <dbReference type="ARBA" id="ARBA00005234"/>
    </source>
</evidence>
<dbReference type="SUPFAM" id="SSF54001">
    <property type="entry name" value="Cysteine proteinases"/>
    <property type="match status" value="1"/>
</dbReference>
<dbReference type="AlphaFoldDB" id="A0AAE0CQH1"/>
<dbReference type="Proteomes" id="UP001280121">
    <property type="component" value="Unassembled WGS sequence"/>
</dbReference>
<comment type="caution">
    <text evidence="5">The sequence shown here is derived from an EMBL/GenBank/DDBJ whole genome shotgun (WGS) entry which is preliminary data.</text>
</comment>
<keyword evidence="2" id="KW-0645">Protease</keyword>
<evidence type="ECO:0000313" key="5">
    <source>
        <dbReference type="EMBL" id="KAK2659143.1"/>
    </source>
</evidence>
<organism evidence="5 6">
    <name type="scientific">Dipteronia dyeriana</name>
    <dbReference type="NCBI Taxonomy" id="168575"/>
    <lineage>
        <taxon>Eukaryota</taxon>
        <taxon>Viridiplantae</taxon>
        <taxon>Streptophyta</taxon>
        <taxon>Embryophyta</taxon>
        <taxon>Tracheophyta</taxon>
        <taxon>Spermatophyta</taxon>
        <taxon>Magnoliopsida</taxon>
        <taxon>eudicotyledons</taxon>
        <taxon>Gunneridae</taxon>
        <taxon>Pentapetalae</taxon>
        <taxon>rosids</taxon>
        <taxon>malvids</taxon>
        <taxon>Sapindales</taxon>
        <taxon>Sapindaceae</taxon>
        <taxon>Hippocastanoideae</taxon>
        <taxon>Acereae</taxon>
        <taxon>Dipteronia</taxon>
    </lineage>
</organism>
<evidence type="ECO:0000256" key="3">
    <source>
        <dbReference type="ARBA" id="ARBA00022801"/>
    </source>
</evidence>
<evidence type="ECO:0000313" key="6">
    <source>
        <dbReference type="Proteomes" id="UP001280121"/>
    </source>
</evidence>
<name>A0AAE0CQH1_9ROSI</name>
<reference evidence="5" key="1">
    <citation type="journal article" date="2023" name="Plant J.">
        <title>Genome sequences and population genomics provide insights into the demographic history, inbreeding, and mutation load of two 'living fossil' tree species of Dipteronia.</title>
        <authorList>
            <person name="Feng Y."/>
            <person name="Comes H.P."/>
            <person name="Chen J."/>
            <person name="Zhu S."/>
            <person name="Lu R."/>
            <person name="Zhang X."/>
            <person name="Li P."/>
            <person name="Qiu J."/>
            <person name="Olsen K.M."/>
            <person name="Qiu Y."/>
        </authorList>
    </citation>
    <scope>NUCLEOTIDE SEQUENCE</scope>
    <source>
        <strain evidence="5">KIB01</strain>
    </source>
</reference>
<accession>A0AAE0CQH1</accession>
<protein>
    <recommendedName>
        <fullName evidence="4">Ubiquitin-like protease family profile domain-containing protein</fullName>
    </recommendedName>
</protein>
<dbReference type="EMBL" id="JANJYI010000002">
    <property type="protein sequence ID" value="KAK2659143.1"/>
    <property type="molecule type" value="Genomic_DNA"/>
</dbReference>
<keyword evidence="6" id="KW-1185">Reference proteome</keyword>
<sequence>MSVLKRGWQLVSPYTDLCRPKRMRVILEGPGHVFNPQELVDDTQLKVYRAYKRNINGELRDIDLLEPVDAVWFHRLQTNFMDVDDQSFLEHQYRKMIPRNSRGQITPSRWNVLRSWWKDDDLTTVLGGAPIGCRLWHEVDMVLIPCNIGRQHWLLVTVDLICGKLFIVDPWRQEVKPRILKQQVAPLRYFVPLMLYQAEFHTKRATGLLKFEKISKPFDVTVVSDKHIPQQKQSGNCGPHTLKLIEYILANKKDFDWSEDDMRIIREKMAVEIFVNSRPI</sequence>
<dbReference type="Pfam" id="PF02902">
    <property type="entry name" value="Peptidase_C48"/>
    <property type="match status" value="1"/>
</dbReference>
<dbReference type="PROSITE" id="PS50600">
    <property type="entry name" value="ULP_PROTEASE"/>
    <property type="match status" value="1"/>
</dbReference>
<evidence type="ECO:0000256" key="2">
    <source>
        <dbReference type="ARBA" id="ARBA00022670"/>
    </source>
</evidence>
<dbReference type="InterPro" id="IPR003653">
    <property type="entry name" value="Peptidase_C48_C"/>
</dbReference>
<dbReference type="GO" id="GO:0008234">
    <property type="term" value="F:cysteine-type peptidase activity"/>
    <property type="evidence" value="ECO:0007669"/>
    <property type="project" value="InterPro"/>
</dbReference>